<evidence type="ECO:0000256" key="1">
    <source>
        <dbReference type="SAM" id="Phobius"/>
    </source>
</evidence>
<evidence type="ECO:0000313" key="3">
    <source>
        <dbReference type="Proteomes" id="UP000317010"/>
    </source>
</evidence>
<accession>A0A562TKA7</accession>
<dbReference type="OrthoDB" id="799813at2"/>
<keyword evidence="3" id="KW-1185">Reference proteome</keyword>
<dbReference type="RefSeq" id="WP_144916845.1">
    <property type="nucleotide sequence ID" value="NZ_VLLI01000024.1"/>
</dbReference>
<reference evidence="2 3" key="1">
    <citation type="submission" date="2019-07" db="EMBL/GenBank/DDBJ databases">
        <title>Genomic Encyclopedia of Archaeal and Bacterial Type Strains, Phase II (KMG-II): from individual species to whole genera.</title>
        <authorList>
            <person name="Goeker M."/>
        </authorList>
    </citation>
    <scope>NUCLEOTIDE SEQUENCE [LARGE SCALE GENOMIC DNA]</scope>
    <source>
        <strain evidence="2 3">ATCC BAA-1854</strain>
    </source>
</reference>
<proteinExistence type="predicted"/>
<sequence length="62" mass="7072">MKKVYLFVFIGIIAIVMVVVELVNIDPKDESWGFTILGACIAIVIIKSPSIFRWFKNKINTK</sequence>
<dbReference type="Proteomes" id="UP000317010">
    <property type="component" value="Unassembled WGS sequence"/>
</dbReference>
<name>A0A562TKA7_9SPHI</name>
<evidence type="ECO:0000313" key="2">
    <source>
        <dbReference type="EMBL" id="TWI93902.1"/>
    </source>
</evidence>
<protein>
    <submittedName>
        <fullName evidence="2">Uncharacterized protein</fullName>
    </submittedName>
</protein>
<feature type="transmembrane region" description="Helical" evidence="1">
    <location>
        <begin position="31"/>
        <end position="52"/>
    </location>
</feature>
<dbReference type="EMBL" id="VLLI01000024">
    <property type="protein sequence ID" value="TWI93902.1"/>
    <property type="molecule type" value="Genomic_DNA"/>
</dbReference>
<comment type="caution">
    <text evidence="2">The sequence shown here is derived from an EMBL/GenBank/DDBJ whole genome shotgun (WGS) entry which is preliminary data.</text>
</comment>
<keyword evidence="1" id="KW-0812">Transmembrane</keyword>
<organism evidence="2 3">
    <name type="scientific">Mucilaginibacter frigoritolerans</name>
    <dbReference type="NCBI Taxonomy" id="652788"/>
    <lineage>
        <taxon>Bacteria</taxon>
        <taxon>Pseudomonadati</taxon>
        <taxon>Bacteroidota</taxon>
        <taxon>Sphingobacteriia</taxon>
        <taxon>Sphingobacteriales</taxon>
        <taxon>Sphingobacteriaceae</taxon>
        <taxon>Mucilaginibacter</taxon>
    </lineage>
</organism>
<keyword evidence="1" id="KW-1133">Transmembrane helix</keyword>
<gene>
    <name evidence="2" type="ORF">JN11_04912</name>
</gene>
<dbReference type="AlphaFoldDB" id="A0A562TKA7"/>
<feature type="transmembrane region" description="Helical" evidence="1">
    <location>
        <begin position="5"/>
        <end position="25"/>
    </location>
</feature>
<keyword evidence="1" id="KW-0472">Membrane</keyword>